<accession>A0A7H4MP93</accession>
<evidence type="ECO:0000259" key="1">
    <source>
        <dbReference type="Pfam" id="PF20441"/>
    </source>
</evidence>
<reference evidence="2 3" key="1">
    <citation type="submission" date="2018-06" db="EMBL/GenBank/DDBJ databases">
        <authorList>
            <consortium name="Pathogen Informatics"/>
            <person name="Doyle S."/>
        </authorList>
    </citation>
    <scope>NUCLEOTIDE SEQUENCE [LARGE SCALE GENOMIC DNA]</scope>
    <source>
        <strain evidence="2 3">NCTC9177</strain>
    </source>
</reference>
<dbReference type="GO" id="GO:0004519">
    <property type="term" value="F:endonuclease activity"/>
    <property type="evidence" value="ECO:0007669"/>
    <property type="project" value="InterPro"/>
</dbReference>
<proteinExistence type="predicted"/>
<dbReference type="InterPro" id="IPR005021">
    <property type="entry name" value="Terminase_largesu-like"/>
</dbReference>
<protein>
    <submittedName>
        <fullName evidence="2">Phage terminase large subunit</fullName>
    </submittedName>
</protein>
<feature type="domain" description="Terminase large subunit-like endonuclease" evidence="1">
    <location>
        <begin position="43"/>
        <end position="159"/>
    </location>
</feature>
<dbReference type="EMBL" id="UGKR01000003">
    <property type="protein sequence ID" value="STS92143.1"/>
    <property type="molecule type" value="Genomic_DNA"/>
</dbReference>
<sequence>MMRAGTKGRRQALIFMITNSGHDKTSVCYDYHEYGRKVSAGSIEDDSFFAFICSLDEGDDPFKDESCWKKANPSLGHTFEESYLREQVTQARGMPSKESIVRRLNFCQWVDAANPWMSSDVWMGCEENFDPDELEGEECYGGLDLSGSRDLTAPGAVFSKTTQVAGGVLDTQRYLARTG</sequence>
<dbReference type="Proteomes" id="UP000254545">
    <property type="component" value="Unassembled WGS sequence"/>
</dbReference>
<organism evidence="2 3">
    <name type="scientific">Klebsiella variicola</name>
    <dbReference type="NCBI Taxonomy" id="244366"/>
    <lineage>
        <taxon>Bacteria</taxon>
        <taxon>Pseudomonadati</taxon>
        <taxon>Pseudomonadota</taxon>
        <taxon>Gammaproteobacteria</taxon>
        <taxon>Enterobacterales</taxon>
        <taxon>Enterobacteriaceae</taxon>
        <taxon>Klebsiella/Raoultella group</taxon>
        <taxon>Klebsiella</taxon>
        <taxon>Klebsiella pneumoniae complex</taxon>
    </lineage>
</organism>
<evidence type="ECO:0000313" key="3">
    <source>
        <dbReference type="Proteomes" id="UP000254545"/>
    </source>
</evidence>
<dbReference type="PANTHER" id="PTHR41287:SF1">
    <property type="entry name" value="PROTEIN YMFN"/>
    <property type="match status" value="1"/>
</dbReference>
<evidence type="ECO:0000313" key="2">
    <source>
        <dbReference type="EMBL" id="STS92143.1"/>
    </source>
</evidence>
<dbReference type="InterPro" id="IPR046462">
    <property type="entry name" value="TerL_nuclease"/>
</dbReference>
<dbReference type="Pfam" id="PF20441">
    <property type="entry name" value="TerL_nuclease"/>
    <property type="match status" value="1"/>
</dbReference>
<name>A0A7H4MP93_KLEVA</name>
<comment type="caution">
    <text evidence="2">The sequence shown here is derived from an EMBL/GenBank/DDBJ whole genome shotgun (WGS) entry which is preliminary data.</text>
</comment>
<gene>
    <name evidence="2" type="ORF">NCTC9177_06074</name>
</gene>
<dbReference type="AlphaFoldDB" id="A0A7H4MP93"/>
<dbReference type="PANTHER" id="PTHR41287">
    <property type="match status" value="1"/>
</dbReference>